<keyword evidence="1" id="KW-0472">Membrane</keyword>
<organism evidence="2 3">
    <name type="scientific">Rhodococcus rhodochrous KG-21</name>
    <dbReference type="NCBI Taxonomy" id="1441923"/>
    <lineage>
        <taxon>Bacteria</taxon>
        <taxon>Bacillati</taxon>
        <taxon>Actinomycetota</taxon>
        <taxon>Actinomycetes</taxon>
        <taxon>Mycobacteriales</taxon>
        <taxon>Nocardiaceae</taxon>
        <taxon>Rhodococcus</taxon>
    </lineage>
</organism>
<evidence type="ECO:0008006" key="4">
    <source>
        <dbReference type="Google" id="ProtNLM"/>
    </source>
</evidence>
<protein>
    <recommendedName>
        <fullName evidence="4">Integral membrane protein</fullName>
    </recommendedName>
</protein>
<dbReference type="AlphaFoldDB" id="A0A0M9WLD6"/>
<evidence type="ECO:0000313" key="3">
    <source>
        <dbReference type="Proteomes" id="UP000037712"/>
    </source>
</evidence>
<dbReference type="Proteomes" id="UP000037712">
    <property type="component" value="Unassembled WGS sequence"/>
</dbReference>
<evidence type="ECO:0000256" key="1">
    <source>
        <dbReference type="SAM" id="Phobius"/>
    </source>
</evidence>
<keyword evidence="1" id="KW-0812">Transmembrane</keyword>
<gene>
    <name evidence="2" type="ORF">Z051_26665</name>
</gene>
<sequence>MSALIVLCALLIGILVTIFINDWYAQSGGGGAGWVFVGIAVAVCAVGGVLIDIVYRREL</sequence>
<proteinExistence type="predicted"/>
<evidence type="ECO:0000313" key="2">
    <source>
        <dbReference type="EMBL" id="KOS53241.1"/>
    </source>
</evidence>
<accession>A0A0M9WLD6</accession>
<reference evidence="3" key="2">
    <citation type="submission" date="2015-01" db="EMBL/GenBank/DDBJ databases">
        <title>Draft genome sequence of potential hydrocarbon metabolising strain of Rhodococcus rhodochrous.</title>
        <authorList>
            <person name="Aggarwal R.K."/>
            <person name="Dawar C."/>
        </authorList>
    </citation>
    <scope>NUCLEOTIDE SEQUENCE [LARGE SCALE GENOMIC DNA]</scope>
    <source>
        <strain evidence="3">KG-21</strain>
    </source>
</reference>
<reference evidence="2 3" key="1">
    <citation type="journal article" date="2015" name="Genome Announc.">
        <title>Draft Genome Sequence of Rhodococcus rhodochrous Strain KG-21, a Soil Isolate from Oil Fields of Krishna-Godavari Basin, India.</title>
        <authorList>
            <person name="Dawar C."/>
            <person name="Aggarwal R.K."/>
        </authorList>
    </citation>
    <scope>NUCLEOTIDE SEQUENCE [LARGE SCALE GENOMIC DNA]</scope>
    <source>
        <strain evidence="2 3">KG-21</strain>
    </source>
</reference>
<dbReference type="EMBL" id="AZYO01000140">
    <property type="protein sequence ID" value="KOS53241.1"/>
    <property type="molecule type" value="Genomic_DNA"/>
</dbReference>
<comment type="caution">
    <text evidence="2">The sequence shown here is derived from an EMBL/GenBank/DDBJ whole genome shotgun (WGS) entry which is preliminary data.</text>
</comment>
<dbReference type="PATRIC" id="fig|1441923.3.peg.5808"/>
<keyword evidence="1" id="KW-1133">Transmembrane helix</keyword>
<name>A0A0M9WLD6_RHORH</name>
<feature type="transmembrane region" description="Helical" evidence="1">
    <location>
        <begin position="34"/>
        <end position="55"/>
    </location>
</feature>